<feature type="transmembrane region" description="Helical" evidence="6">
    <location>
        <begin position="68"/>
        <end position="86"/>
    </location>
</feature>
<comment type="caution">
    <text evidence="8">The sequence shown here is derived from an EMBL/GenBank/DDBJ whole genome shotgun (WGS) entry which is preliminary data.</text>
</comment>
<keyword evidence="2" id="KW-1003">Cell membrane</keyword>
<evidence type="ECO:0000256" key="4">
    <source>
        <dbReference type="ARBA" id="ARBA00022989"/>
    </source>
</evidence>
<keyword evidence="9" id="KW-1185">Reference proteome</keyword>
<name>D2MPS3_9FIRM</name>
<feature type="transmembrane region" description="Helical" evidence="6">
    <location>
        <begin position="266"/>
        <end position="286"/>
    </location>
</feature>
<dbReference type="Gene3D" id="1.20.81.30">
    <property type="entry name" value="Type II secretion system (T2SS), domain F"/>
    <property type="match status" value="1"/>
</dbReference>
<evidence type="ECO:0000256" key="2">
    <source>
        <dbReference type="ARBA" id="ARBA00022475"/>
    </source>
</evidence>
<evidence type="ECO:0000256" key="6">
    <source>
        <dbReference type="SAM" id="Phobius"/>
    </source>
</evidence>
<evidence type="ECO:0000259" key="7">
    <source>
        <dbReference type="Pfam" id="PF00482"/>
    </source>
</evidence>
<feature type="domain" description="Type II secretion system protein GspF" evidence="7">
    <location>
        <begin position="130"/>
        <end position="251"/>
    </location>
</feature>
<keyword evidence="5 6" id="KW-0472">Membrane</keyword>
<dbReference type="PANTHER" id="PTHR35007">
    <property type="entry name" value="INTEGRAL MEMBRANE PROTEIN-RELATED"/>
    <property type="match status" value="1"/>
</dbReference>
<feature type="transmembrane region" description="Helical" evidence="6">
    <location>
        <begin position="92"/>
        <end position="111"/>
    </location>
</feature>
<dbReference type="GO" id="GO:0005886">
    <property type="term" value="C:plasma membrane"/>
    <property type="evidence" value="ECO:0007669"/>
    <property type="project" value="UniProtKB-SubCell"/>
</dbReference>
<keyword evidence="4 6" id="KW-1133">Transmembrane helix</keyword>
<dbReference type="PANTHER" id="PTHR35007:SF1">
    <property type="entry name" value="PILUS ASSEMBLY PROTEIN"/>
    <property type="match status" value="1"/>
</dbReference>
<dbReference type="Proteomes" id="UP000005017">
    <property type="component" value="Unassembled WGS sequence"/>
</dbReference>
<gene>
    <name evidence="8" type="ORF">HMPREF9013_0310</name>
</gene>
<keyword evidence="3 6" id="KW-0812">Transmembrane</keyword>
<accession>D2MPS3</accession>
<dbReference type="eggNOG" id="COG4965">
    <property type="taxonomic scope" value="Bacteria"/>
</dbReference>
<evidence type="ECO:0000256" key="5">
    <source>
        <dbReference type="ARBA" id="ARBA00023136"/>
    </source>
</evidence>
<evidence type="ECO:0000313" key="8">
    <source>
        <dbReference type="EMBL" id="EFC05376.1"/>
    </source>
</evidence>
<reference evidence="9" key="1">
    <citation type="submission" date="2009-12" db="EMBL/GenBank/DDBJ databases">
        <title>Sequence of Clostridiales genomosp. BVAB3 str. UPII9-5.</title>
        <authorList>
            <person name="Madupu R."/>
            <person name="Durkin A.S."/>
            <person name="Torralba M."/>
            <person name="Methe B."/>
            <person name="Sutton G.G."/>
            <person name="Strausberg R.L."/>
            <person name="Nelson K.E."/>
        </authorList>
    </citation>
    <scope>NUCLEOTIDE SEQUENCE [LARGE SCALE GENOMIC DNA]</scope>
    <source>
        <strain evidence="9">W1219</strain>
    </source>
</reference>
<feature type="transmembrane region" description="Helical" evidence="6">
    <location>
        <begin position="235"/>
        <end position="254"/>
    </location>
</feature>
<organism evidence="8 9">
    <name type="scientific">Bulleidia extructa W1219</name>
    <dbReference type="NCBI Taxonomy" id="679192"/>
    <lineage>
        <taxon>Bacteria</taxon>
        <taxon>Bacillati</taxon>
        <taxon>Bacillota</taxon>
        <taxon>Erysipelotrichia</taxon>
        <taxon>Erysipelotrichales</taxon>
        <taxon>Erysipelotrichaceae</taxon>
        <taxon>Bulleidia</taxon>
    </lineage>
</organism>
<dbReference type="Pfam" id="PF00482">
    <property type="entry name" value="T2SSF"/>
    <property type="match status" value="1"/>
</dbReference>
<sequence length="294" mass="33664">MYAMIYLLLFEYRYGTKNVKYQLRKMYDGEEKEEDDDFIVRILSFINISENLRRYLLTTGLPLKPEEFILLWGATALILPLITFILNLGLSTMVLFFIVGLLLFPLMAEIAKKKRLALFNKQLPEALVIIGNCLRSGFTFRHALARVSEDLPNPISEELKRVIREVNYGRKLEESLGELASRTNSAELEMINSAVTIQQRSGGNLAEIVEKVTETINDRINIRNQIRVLTTQGRYSGMLIGLLPVFLLIILTWISPNYMNSFFKTSIGKVMLVVSVILETTGFLLIQKIVNIKY</sequence>
<dbReference type="InterPro" id="IPR042094">
    <property type="entry name" value="T2SS_GspF_sf"/>
</dbReference>
<dbReference type="AlphaFoldDB" id="D2MPS3"/>
<dbReference type="InterPro" id="IPR018076">
    <property type="entry name" value="T2SS_GspF_dom"/>
</dbReference>
<evidence type="ECO:0000313" key="9">
    <source>
        <dbReference type="Proteomes" id="UP000005017"/>
    </source>
</evidence>
<evidence type="ECO:0000256" key="3">
    <source>
        <dbReference type="ARBA" id="ARBA00022692"/>
    </source>
</evidence>
<dbReference type="EMBL" id="ADFR01000014">
    <property type="protein sequence ID" value="EFC05376.1"/>
    <property type="molecule type" value="Genomic_DNA"/>
</dbReference>
<protein>
    <submittedName>
        <fullName evidence="8">Bacterial type II secretion system domain protein F</fullName>
    </submittedName>
</protein>
<proteinExistence type="predicted"/>
<evidence type="ECO:0000256" key="1">
    <source>
        <dbReference type="ARBA" id="ARBA00004651"/>
    </source>
</evidence>
<dbReference type="STRING" id="679192.HMPREF9013_0310"/>
<comment type="subcellular location">
    <subcellularLocation>
        <location evidence="1">Cell membrane</location>
        <topology evidence="1">Multi-pass membrane protein</topology>
    </subcellularLocation>
</comment>